<dbReference type="RefSeq" id="WP_091450014.1">
    <property type="nucleotide sequence ID" value="NZ_FMZZ01000004.1"/>
</dbReference>
<dbReference type="Gene3D" id="3.40.710.10">
    <property type="entry name" value="DD-peptidase/beta-lactamase superfamily"/>
    <property type="match status" value="1"/>
</dbReference>
<evidence type="ECO:0000256" key="1">
    <source>
        <dbReference type="ARBA" id="ARBA00022645"/>
    </source>
</evidence>
<evidence type="ECO:0000256" key="8">
    <source>
        <dbReference type="ARBA" id="ARBA00049902"/>
    </source>
</evidence>
<keyword evidence="10" id="KW-0812">Transmembrane</keyword>
<dbReference type="InterPro" id="IPR036950">
    <property type="entry name" value="PBP_transglycosylase"/>
</dbReference>
<proteinExistence type="predicted"/>
<dbReference type="InterPro" id="IPR050396">
    <property type="entry name" value="Glycosyltr_51/Transpeptidase"/>
</dbReference>
<keyword evidence="1 13" id="KW-0121">Carboxypeptidase</keyword>
<evidence type="ECO:0000256" key="6">
    <source>
        <dbReference type="ARBA" id="ARBA00023268"/>
    </source>
</evidence>
<dbReference type="InterPro" id="IPR012338">
    <property type="entry name" value="Beta-lactam/transpept-like"/>
</dbReference>
<evidence type="ECO:0000256" key="4">
    <source>
        <dbReference type="ARBA" id="ARBA00022679"/>
    </source>
</evidence>
<dbReference type="SUPFAM" id="SSF53955">
    <property type="entry name" value="Lysozyme-like"/>
    <property type="match status" value="1"/>
</dbReference>
<dbReference type="Pfam" id="PF00905">
    <property type="entry name" value="Transpeptidase"/>
    <property type="match status" value="1"/>
</dbReference>
<keyword evidence="14" id="KW-1185">Reference proteome</keyword>
<dbReference type="Gene3D" id="1.10.3810.10">
    <property type="entry name" value="Biosynthetic peptidoglycan transglycosylase-like"/>
    <property type="match status" value="1"/>
</dbReference>
<feature type="compositionally biased region" description="Low complexity" evidence="9">
    <location>
        <begin position="728"/>
        <end position="759"/>
    </location>
</feature>
<dbReference type="PANTHER" id="PTHR32282">
    <property type="entry name" value="BINDING PROTEIN TRANSPEPTIDASE, PUTATIVE-RELATED"/>
    <property type="match status" value="1"/>
</dbReference>
<feature type="region of interest" description="Disordered" evidence="9">
    <location>
        <begin position="705"/>
        <end position="782"/>
    </location>
</feature>
<feature type="compositionally biased region" description="Basic and acidic residues" evidence="9">
    <location>
        <begin position="33"/>
        <end position="50"/>
    </location>
</feature>
<evidence type="ECO:0000313" key="13">
    <source>
        <dbReference type="EMBL" id="SDC81457.1"/>
    </source>
</evidence>
<gene>
    <name evidence="13" type="ORF">SAMN05216174_104385</name>
</gene>
<evidence type="ECO:0000259" key="12">
    <source>
        <dbReference type="Pfam" id="PF00912"/>
    </source>
</evidence>
<feature type="domain" description="Penicillin-binding protein transpeptidase" evidence="11">
    <location>
        <begin position="397"/>
        <end position="646"/>
    </location>
</feature>
<dbReference type="InterPro" id="IPR001460">
    <property type="entry name" value="PCN-bd_Tpept"/>
</dbReference>
<dbReference type="EMBL" id="FMZZ01000004">
    <property type="protein sequence ID" value="SDC81457.1"/>
    <property type="molecule type" value="Genomic_DNA"/>
</dbReference>
<dbReference type="GO" id="GO:0030288">
    <property type="term" value="C:outer membrane-bounded periplasmic space"/>
    <property type="evidence" value="ECO:0007669"/>
    <property type="project" value="TreeGrafter"/>
</dbReference>
<protein>
    <submittedName>
        <fullName evidence="13">Membrane carboxypeptidase (Penicillin-binding protein)</fullName>
    </submittedName>
</protein>
<dbReference type="Proteomes" id="UP000199501">
    <property type="component" value="Unassembled WGS sequence"/>
</dbReference>
<keyword evidence="6" id="KW-0511">Multifunctional enzyme</keyword>
<keyword evidence="2" id="KW-0645">Protease</keyword>
<evidence type="ECO:0000256" key="10">
    <source>
        <dbReference type="SAM" id="Phobius"/>
    </source>
</evidence>
<evidence type="ECO:0000313" key="14">
    <source>
        <dbReference type="Proteomes" id="UP000199501"/>
    </source>
</evidence>
<sequence length="782" mass="85497">MSDATVALGAVGRPGEDADQTVFMRKTPGQSRSEPELLTHREPEPDYGDHDDYDDYDDEPGAAEADGPLTDEQRAMRRKKIWRRVRRTMYVGTALMIIIPVLAFFITYQFVEVKKPAEVAAEQDKVVTLYYADGKTEMTKIAGSGANRIMLEYNQIPKHVLHAVYAAEDATFESNAGFDITGIMRAVWNNVTGGGGGGSTISQQYIKKSSGQEDKTLSRKWVELVKSYKMNETYEKDEIITAYLNTIYFGRGAYGIAAAAKAHYGVDISQVTKQQAAFLAGMIQTPSRWKDVEYQHQRWNYVSDKMVENKWMTKQERTEPFPAPLPPSDNSSTLPGPRKGIPDLVTDELKALNISEETMKQNGYKITTTIDPVAQDLAEKAVAEVMAGQPDNLHPGLVAVDPKTGNIVAYYPGSNGVGFDFAKARQEPGSAFKPFDLVGLLKMDKGLGEVYDSSPKSFGDRDEKVRNASTPSCGQCTVAQAMKESLNVVFSDMVYNDVKPRGVVEAAKEAGIRSPLDKAADDINIAIGGGATQVSTVDMASAYATFAADGIYRKPRLVSRIEYPDGGIVFNAATHQDFQERPAFDQDNPERNQKIARNVTESLLPVPKFSRIECANDRPCAGKTGTHQYLDTKDNSKAWMVGYTPQLSTAVSLSGDKTMIQLRDAKGVPIFGSGLPGKIWKKFMDSYHSAKKLPKEQFSKFVPIGKAEPVAPPPTQHSSSAAPPPSTEAPVTTTTTPEPSETAPTTTTSPTRTRPTRPSDSGGISIPGMGGDEDENDRWGSR</sequence>
<dbReference type="Pfam" id="PF00912">
    <property type="entry name" value="Transgly"/>
    <property type="match status" value="1"/>
</dbReference>
<dbReference type="GO" id="GO:0009002">
    <property type="term" value="F:serine-type D-Ala-D-Ala carboxypeptidase activity"/>
    <property type="evidence" value="ECO:0007669"/>
    <property type="project" value="UniProtKB-EC"/>
</dbReference>
<feature type="domain" description="Glycosyl transferase family 51" evidence="12">
    <location>
        <begin position="138"/>
        <end position="306"/>
    </location>
</feature>
<dbReference type="STRING" id="1271860.SAMN05216174_104385"/>
<keyword evidence="5" id="KW-0378">Hydrolase</keyword>
<evidence type="ECO:0000259" key="11">
    <source>
        <dbReference type="Pfam" id="PF00905"/>
    </source>
</evidence>
<dbReference type="InterPro" id="IPR001264">
    <property type="entry name" value="Glyco_trans_51"/>
</dbReference>
<feature type="region of interest" description="Disordered" evidence="9">
    <location>
        <begin position="316"/>
        <end position="340"/>
    </location>
</feature>
<feature type="region of interest" description="Disordered" evidence="9">
    <location>
        <begin position="1"/>
        <end position="70"/>
    </location>
</feature>
<accession>A0A1G6PQ03</accession>
<evidence type="ECO:0000256" key="9">
    <source>
        <dbReference type="SAM" id="MobiDB-lite"/>
    </source>
</evidence>
<name>A0A1G6PQ03_9PSEU</name>
<dbReference type="GO" id="GO:0009252">
    <property type="term" value="P:peptidoglycan biosynthetic process"/>
    <property type="evidence" value="ECO:0007669"/>
    <property type="project" value="TreeGrafter"/>
</dbReference>
<evidence type="ECO:0000256" key="7">
    <source>
        <dbReference type="ARBA" id="ARBA00034000"/>
    </source>
</evidence>
<evidence type="ECO:0000256" key="5">
    <source>
        <dbReference type="ARBA" id="ARBA00022801"/>
    </source>
</evidence>
<dbReference type="SUPFAM" id="SSF56601">
    <property type="entry name" value="beta-lactamase/transpeptidase-like"/>
    <property type="match status" value="1"/>
</dbReference>
<dbReference type="AlphaFoldDB" id="A0A1G6PQ03"/>
<keyword evidence="10" id="KW-0472">Membrane</keyword>
<keyword evidence="3" id="KW-0328">Glycosyltransferase</keyword>
<dbReference type="GO" id="GO:0006508">
    <property type="term" value="P:proteolysis"/>
    <property type="evidence" value="ECO:0007669"/>
    <property type="project" value="UniProtKB-KW"/>
</dbReference>
<dbReference type="GO" id="GO:0008955">
    <property type="term" value="F:peptidoglycan glycosyltransferase activity"/>
    <property type="evidence" value="ECO:0007669"/>
    <property type="project" value="UniProtKB-EC"/>
</dbReference>
<comment type="catalytic activity">
    <reaction evidence="7">
        <text>Preferential cleavage: (Ac)2-L-Lys-D-Ala-|-D-Ala. Also transpeptidation of peptidyl-alanyl moieties that are N-acyl substituents of D-alanine.</text>
        <dbReference type="EC" id="3.4.16.4"/>
    </reaction>
</comment>
<reference evidence="14" key="1">
    <citation type="submission" date="2016-10" db="EMBL/GenBank/DDBJ databases">
        <authorList>
            <person name="Varghese N."/>
            <person name="Submissions S."/>
        </authorList>
    </citation>
    <scope>NUCLEOTIDE SEQUENCE [LARGE SCALE GENOMIC DNA]</scope>
    <source>
        <strain evidence="14">IBRC-M 10403</strain>
    </source>
</reference>
<organism evidence="13 14">
    <name type="scientific">Actinokineospora iranica</name>
    <dbReference type="NCBI Taxonomy" id="1271860"/>
    <lineage>
        <taxon>Bacteria</taxon>
        <taxon>Bacillati</taxon>
        <taxon>Actinomycetota</taxon>
        <taxon>Actinomycetes</taxon>
        <taxon>Pseudonocardiales</taxon>
        <taxon>Pseudonocardiaceae</taxon>
        <taxon>Actinokineospora</taxon>
    </lineage>
</organism>
<evidence type="ECO:0000256" key="3">
    <source>
        <dbReference type="ARBA" id="ARBA00022676"/>
    </source>
</evidence>
<keyword evidence="10" id="KW-1133">Transmembrane helix</keyword>
<dbReference type="GO" id="GO:0008658">
    <property type="term" value="F:penicillin binding"/>
    <property type="evidence" value="ECO:0007669"/>
    <property type="project" value="InterPro"/>
</dbReference>
<keyword evidence="4" id="KW-0808">Transferase</keyword>
<feature type="transmembrane region" description="Helical" evidence="10">
    <location>
        <begin position="88"/>
        <end position="111"/>
    </location>
</feature>
<dbReference type="OrthoDB" id="9766909at2"/>
<dbReference type="PANTHER" id="PTHR32282:SF34">
    <property type="entry name" value="PENICILLIN-BINDING PROTEIN 1A"/>
    <property type="match status" value="1"/>
</dbReference>
<comment type="catalytic activity">
    <reaction evidence="8">
        <text>[GlcNAc-(1-&gt;4)-Mur2Ac(oyl-L-Ala-gamma-D-Glu-L-Lys-D-Ala-D-Ala)](n)-di-trans,octa-cis-undecaprenyl diphosphate + beta-D-GlcNAc-(1-&gt;4)-Mur2Ac(oyl-L-Ala-gamma-D-Glu-L-Lys-D-Ala-D-Ala)-di-trans,octa-cis-undecaprenyl diphosphate = [GlcNAc-(1-&gt;4)-Mur2Ac(oyl-L-Ala-gamma-D-Glu-L-Lys-D-Ala-D-Ala)](n+1)-di-trans,octa-cis-undecaprenyl diphosphate + di-trans,octa-cis-undecaprenyl diphosphate + H(+)</text>
        <dbReference type="Rhea" id="RHEA:23708"/>
        <dbReference type="Rhea" id="RHEA-COMP:9602"/>
        <dbReference type="Rhea" id="RHEA-COMP:9603"/>
        <dbReference type="ChEBI" id="CHEBI:15378"/>
        <dbReference type="ChEBI" id="CHEBI:58405"/>
        <dbReference type="ChEBI" id="CHEBI:60033"/>
        <dbReference type="ChEBI" id="CHEBI:78435"/>
        <dbReference type="EC" id="2.4.99.28"/>
    </reaction>
</comment>
<evidence type="ECO:0000256" key="2">
    <source>
        <dbReference type="ARBA" id="ARBA00022670"/>
    </source>
</evidence>
<dbReference type="InterPro" id="IPR023346">
    <property type="entry name" value="Lysozyme-like_dom_sf"/>
</dbReference>
<feature type="compositionally biased region" description="Acidic residues" evidence="9">
    <location>
        <begin position="51"/>
        <end position="61"/>
    </location>
</feature>